<keyword evidence="2" id="KW-0614">Plasmid</keyword>
<proteinExistence type="predicted"/>
<accession>A0A0P0RLZ4</accession>
<organism evidence="2 3">
    <name type="scientific">Paraburkholderia caribensis MBA4</name>
    <dbReference type="NCBI Taxonomy" id="1323664"/>
    <lineage>
        <taxon>Bacteria</taxon>
        <taxon>Pseudomonadati</taxon>
        <taxon>Pseudomonadota</taxon>
        <taxon>Betaproteobacteria</taxon>
        <taxon>Burkholderiales</taxon>
        <taxon>Burkholderiaceae</taxon>
        <taxon>Paraburkholderia</taxon>
    </lineage>
</organism>
<feature type="transmembrane region" description="Helical" evidence="1">
    <location>
        <begin position="12"/>
        <end position="32"/>
    </location>
</feature>
<dbReference type="AlphaFoldDB" id="A0A0P0RLZ4"/>
<sequence>MRAPIDWLTPHGRALFFDILYVSGKLSFLAVASDRDIRMEVRESDGSIERMVESR</sequence>
<evidence type="ECO:0000313" key="2">
    <source>
        <dbReference type="EMBL" id="ALL69817.1"/>
    </source>
</evidence>
<evidence type="ECO:0000313" key="3">
    <source>
        <dbReference type="Proteomes" id="UP000019146"/>
    </source>
</evidence>
<dbReference type="EMBL" id="CP012748">
    <property type="protein sequence ID" value="ALL69817.1"/>
    <property type="molecule type" value="Genomic_DNA"/>
</dbReference>
<keyword evidence="1" id="KW-0812">Transmembrane</keyword>
<protein>
    <submittedName>
        <fullName evidence="2">Uncharacterized protein</fullName>
    </submittedName>
</protein>
<keyword evidence="1" id="KW-1133">Transmembrane helix</keyword>
<dbReference type="Proteomes" id="UP000019146">
    <property type="component" value="Plasmid unnamed"/>
</dbReference>
<keyword evidence="1" id="KW-0472">Membrane</keyword>
<reference evidence="2 3" key="1">
    <citation type="journal article" date="2014" name="Genome Announc.">
        <title>Draft Genome Sequence of the Haloacid-Degrading Burkholderia caribensis Strain MBA4.</title>
        <authorList>
            <person name="Pan Y."/>
            <person name="Kong K.F."/>
            <person name="Tsang J.S."/>
        </authorList>
    </citation>
    <scope>NUCLEOTIDE SEQUENCE [LARGE SCALE GENOMIC DNA]</scope>
    <source>
        <strain evidence="2 3">MBA4</strain>
        <plasmid evidence="3">Plasmid</plasmid>
    </source>
</reference>
<evidence type="ECO:0000256" key="1">
    <source>
        <dbReference type="SAM" id="Phobius"/>
    </source>
</evidence>
<gene>
    <name evidence="2" type="ORF">K788_00037400</name>
</gene>
<dbReference type="KEGG" id="bcai:K788_00037400"/>
<name>A0A0P0RLZ4_9BURK</name>
<geneLocation type="plasmid" evidence="3"/>